<dbReference type="EMBL" id="CP091521">
    <property type="protein sequence ID" value="UOP05148.1"/>
    <property type="molecule type" value="Genomic_DNA"/>
</dbReference>
<dbReference type="KEGG" id="ckh:LVJ77_02465"/>
<evidence type="ECO:0000313" key="1">
    <source>
        <dbReference type="EMBL" id="UOP05148.1"/>
    </source>
</evidence>
<organism evidence="1 2">
    <name type="scientific">Conchiformibius kuhniae</name>
    <dbReference type="NCBI Taxonomy" id="211502"/>
    <lineage>
        <taxon>Bacteria</taxon>
        <taxon>Pseudomonadati</taxon>
        <taxon>Pseudomonadota</taxon>
        <taxon>Betaproteobacteria</taxon>
        <taxon>Neisseriales</taxon>
        <taxon>Neisseriaceae</taxon>
        <taxon>Conchiformibius</taxon>
    </lineage>
</organism>
<dbReference type="AlphaFoldDB" id="A0A8T9MXH3"/>
<dbReference type="Proteomes" id="UP000831534">
    <property type="component" value="Chromosome"/>
</dbReference>
<gene>
    <name evidence="1" type="ORF">LVJ77_02465</name>
</gene>
<reference evidence="1" key="1">
    <citation type="journal article" date="2022" name="Res Sq">
        <title>Evolution of multicellular longitudinally dividing oral cavity symbionts (Neisseriaceae).</title>
        <authorList>
            <person name="Nyongesa S."/>
            <person name="Weber P."/>
            <person name="Bernet E."/>
            <person name="Pullido F."/>
            <person name="Nieckarz M."/>
            <person name="Delaby M."/>
            <person name="Nieves C."/>
            <person name="Viehboeck T."/>
            <person name="Krause N."/>
            <person name="Rivera-Millot A."/>
            <person name="Nakamura A."/>
            <person name="Vischer N."/>
            <person name="VanNieuwenhze M."/>
            <person name="Brun Y."/>
            <person name="Cava F."/>
            <person name="Bulgheresi S."/>
            <person name="Veyrier F."/>
        </authorList>
    </citation>
    <scope>NUCLEOTIDE SEQUENCE</scope>
    <source>
        <strain evidence="1">17694</strain>
    </source>
</reference>
<sequence>MTHPESRRHFAANHPRRPARLPAHDACAAQAWRDFLFYGAHCVYNAVFLPCADSSKFFGSV</sequence>
<keyword evidence="2" id="KW-1185">Reference proteome</keyword>
<reference evidence="1" key="2">
    <citation type="submission" date="2024-09" db="EMBL/GenBank/DDBJ databases">
        <authorList>
            <person name="Veyrier F.J."/>
        </authorList>
    </citation>
    <scope>NUCLEOTIDE SEQUENCE</scope>
    <source>
        <strain evidence="1">17694</strain>
    </source>
</reference>
<protein>
    <submittedName>
        <fullName evidence="1">Uncharacterized protein</fullName>
    </submittedName>
</protein>
<accession>A0A8T9MXH3</accession>
<proteinExistence type="predicted"/>
<name>A0A8T9MXH3_9NEIS</name>
<dbReference type="RefSeq" id="WP_027008765.1">
    <property type="nucleotide sequence ID" value="NZ_CP091521.1"/>
</dbReference>
<evidence type="ECO:0000313" key="2">
    <source>
        <dbReference type="Proteomes" id="UP000831534"/>
    </source>
</evidence>